<evidence type="ECO:0000313" key="1">
    <source>
        <dbReference type="EMBL" id="MEJ5019266.1"/>
    </source>
</evidence>
<dbReference type="RefSeq" id="WP_105541776.1">
    <property type="nucleotide sequence ID" value="NZ_JBBGZH010000001.1"/>
</dbReference>
<dbReference type="EMBL" id="JBBGZH010000001">
    <property type="protein sequence ID" value="MEJ5019266.1"/>
    <property type="molecule type" value="Genomic_DNA"/>
</dbReference>
<reference evidence="1 2" key="1">
    <citation type="submission" date="2023-12" db="EMBL/GenBank/DDBJ databases">
        <title>Gut-associated functions are favored during microbiome assembly across C. elegans life.</title>
        <authorList>
            <person name="Zimmermann J."/>
        </authorList>
    </citation>
    <scope>NUCLEOTIDE SEQUENCE [LARGE SCALE GENOMIC DNA]</scope>
    <source>
        <strain evidence="1 2">MYb71</strain>
    </source>
</reference>
<protein>
    <submittedName>
        <fullName evidence="1">MazG-like family protein</fullName>
    </submittedName>
</protein>
<dbReference type="Proteomes" id="UP001375812">
    <property type="component" value="Unassembled WGS sequence"/>
</dbReference>
<dbReference type="SUPFAM" id="SSF101386">
    <property type="entry name" value="all-alpha NTP pyrophosphatases"/>
    <property type="match status" value="1"/>
</dbReference>
<accession>A0ABU8PAI7</accession>
<organism evidence="1 2">
    <name type="scientific">Ochrobactrum vermis</name>
    <dbReference type="NCBI Taxonomy" id="1827297"/>
    <lineage>
        <taxon>Bacteria</taxon>
        <taxon>Pseudomonadati</taxon>
        <taxon>Pseudomonadota</taxon>
        <taxon>Alphaproteobacteria</taxon>
        <taxon>Hyphomicrobiales</taxon>
        <taxon>Brucellaceae</taxon>
        <taxon>Brucella/Ochrobactrum group</taxon>
        <taxon>Ochrobactrum</taxon>
    </lineage>
</organism>
<dbReference type="CDD" id="cd11523">
    <property type="entry name" value="NTP-PPase"/>
    <property type="match status" value="1"/>
</dbReference>
<sequence length="324" mass="35389">MTIPDEAVQAAVSAMCKSDPIAYGNAFDKQKEKARRILTAALPFLQGVTLGQLQQAHVERQEEWCPDQKPDLSFRGNEMAGEVGEACNVIKKLERERQGWRGSRATKQQLADELADVVHTAILCAITAGIDLAPAVVEKFNSTSEKNGLSTTLSVTDPSPRAQALEEGDLRELLERLDAGLEYEGDLETENDHIELFNVEAAQELFSDAAAAIRALSSQPVADHIADAGKTVADGGKGEWREIEISHALKGRRVNPAYSPAIGEVCEISGPNCDDDKGYTWGETTVLWQNEMFVLYGKAGYWPVLHKHEYVLFRPLPASPGGSE</sequence>
<gene>
    <name evidence="1" type="ORF">WH297_05875</name>
</gene>
<proteinExistence type="predicted"/>
<dbReference type="Gene3D" id="1.10.287.1080">
    <property type="entry name" value="MazG-like"/>
    <property type="match status" value="1"/>
</dbReference>
<evidence type="ECO:0000313" key="2">
    <source>
        <dbReference type="Proteomes" id="UP001375812"/>
    </source>
</evidence>
<keyword evidence="2" id="KW-1185">Reference proteome</keyword>
<name>A0ABU8PAI7_9HYPH</name>
<comment type="caution">
    <text evidence="1">The sequence shown here is derived from an EMBL/GenBank/DDBJ whole genome shotgun (WGS) entry which is preliminary data.</text>
</comment>